<sequence>MGVRLNAPRRRELRLFGAGSSRCLTASMVVYVRQKAGPVGTRSLRDAAPASVLYADTALGLLAAVLDCDNFLVICTSNQFYQILLNFSLSAAFGGVLLALIEGAGIMLNRFLSNPQNFPPMDDPAMVVPPNVAMRGVEHVRTPAGYPDQAPISSTVEESSGSSWFGGFFGGKKKDDTKSSDGKSEVLESFDVPSTPVPKFEYN</sequence>
<keyword evidence="4" id="KW-1185">Reference proteome</keyword>
<keyword evidence="2" id="KW-1133">Transmembrane helix</keyword>
<name>A0A5P1ESF0_ASPOF</name>
<organism evidence="3 4">
    <name type="scientific">Asparagus officinalis</name>
    <name type="common">Garden asparagus</name>
    <dbReference type="NCBI Taxonomy" id="4686"/>
    <lineage>
        <taxon>Eukaryota</taxon>
        <taxon>Viridiplantae</taxon>
        <taxon>Streptophyta</taxon>
        <taxon>Embryophyta</taxon>
        <taxon>Tracheophyta</taxon>
        <taxon>Spermatophyta</taxon>
        <taxon>Magnoliopsida</taxon>
        <taxon>Liliopsida</taxon>
        <taxon>Asparagales</taxon>
        <taxon>Asparagaceae</taxon>
        <taxon>Asparagoideae</taxon>
        <taxon>Asparagus</taxon>
    </lineage>
</organism>
<accession>A0A5P1ESF0</accession>
<keyword evidence="2" id="KW-0812">Transmembrane</keyword>
<dbReference type="EMBL" id="CM007386">
    <property type="protein sequence ID" value="ONK66980.1"/>
    <property type="molecule type" value="Genomic_DNA"/>
</dbReference>
<dbReference type="AlphaFoldDB" id="A0A5P1ESF0"/>
<dbReference type="Proteomes" id="UP000243459">
    <property type="component" value="Chromosome 6"/>
</dbReference>
<protein>
    <submittedName>
        <fullName evidence="3">Uncharacterized protein</fullName>
    </submittedName>
</protein>
<evidence type="ECO:0000256" key="1">
    <source>
        <dbReference type="SAM" id="MobiDB-lite"/>
    </source>
</evidence>
<feature type="compositionally biased region" description="Basic and acidic residues" evidence="1">
    <location>
        <begin position="172"/>
        <end position="186"/>
    </location>
</feature>
<feature type="region of interest" description="Disordered" evidence="1">
    <location>
        <begin position="171"/>
        <end position="203"/>
    </location>
</feature>
<dbReference type="Gramene" id="ONK66980">
    <property type="protein sequence ID" value="ONK66980"/>
    <property type="gene ID" value="A4U43_C06F14220"/>
</dbReference>
<proteinExistence type="predicted"/>
<keyword evidence="2" id="KW-0472">Membrane</keyword>
<evidence type="ECO:0000313" key="3">
    <source>
        <dbReference type="EMBL" id="ONK66980.1"/>
    </source>
</evidence>
<feature type="region of interest" description="Disordered" evidence="1">
    <location>
        <begin position="144"/>
        <end position="163"/>
    </location>
</feature>
<evidence type="ECO:0000256" key="2">
    <source>
        <dbReference type="SAM" id="Phobius"/>
    </source>
</evidence>
<feature type="transmembrane region" description="Helical" evidence="2">
    <location>
        <begin position="80"/>
        <end position="101"/>
    </location>
</feature>
<gene>
    <name evidence="3" type="ORF">A4U43_C06F14220</name>
</gene>
<feature type="compositionally biased region" description="Low complexity" evidence="1">
    <location>
        <begin position="153"/>
        <end position="163"/>
    </location>
</feature>
<evidence type="ECO:0000313" key="4">
    <source>
        <dbReference type="Proteomes" id="UP000243459"/>
    </source>
</evidence>
<reference evidence="4" key="1">
    <citation type="journal article" date="2017" name="Nat. Commun.">
        <title>The asparagus genome sheds light on the origin and evolution of a young Y chromosome.</title>
        <authorList>
            <person name="Harkess A."/>
            <person name="Zhou J."/>
            <person name="Xu C."/>
            <person name="Bowers J.E."/>
            <person name="Van der Hulst R."/>
            <person name="Ayyampalayam S."/>
            <person name="Mercati F."/>
            <person name="Riccardi P."/>
            <person name="McKain M.R."/>
            <person name="Kakrana A."/>
            <person name="Tang H."/>
            <person name="Ray J."/>
            <person name="Groenendijk J."/>
            <person name="Arikit S."/>
            <person name="Mathioni S.M."/>
            <person name="Nakano M."/>
            <person name="Shan H."/>
            <person name="Telgmann-Rauber A."/>
            <person name="Kanno A."/>
            <person name="Yue Z."/>
            <person name="Chen H."/>
            <person name="Li W."/>
            <person name="Chen Y."/>
            <person name="Xu X."/>
            <person name="Zhang Y."/>
            <person name="Luo S."/>
            <person name="Chen H."/>
            <person name="Gao J."/>
            <person name="Mao Z."/>
            <person name="Pires J.C."/>
            <person name="Luo M."/>
            <person name="Kudrna D."/>
            <person name="Wing R.A."/>
            <person name="Meyers B.C."/>
            <person name="Yi K."/>
            <person name="Kong H."/>
            <person name="Lavrijsen P."/>
            <person name="Sunseri F."/>
            <person name="Falavigna A."/>
            <person name="Ye Y."/>
            <person name="Leebens-Mack J.H."/>
            <person name="Chen G."/>
        </authorList>
    </citation>
    <scope>NUCLEOTIDE SEQUENCE [LARGE SCALE GENOMIC DNA]</scope>
    <source>
        <strain evidence="4">cv. DH0086</strain>
    </source>
</reference>